<evidence type="ECO:0000313" key="26">
    <source>
        <dbReference type="Proteomes" id="UP000294017"/>
    </source>
</evidence>
<dbReference type="EC" id="1.17.99.9" evidence="11"/>
<feature type="transmembrane region" description="Helical" evidence="11">
    <location>
        <begin position="323"/>
        <end position="348"/>
    </location>
</feature>
<feature type="binding site" description="axial binding residue" evidence="11">
    <location>
        <position position="267"/>
    </location>
    <ligand>
        <name>heme</name>
        <dbReference type="ChEBI" id="CHEBI:30413"/>
    </ligand>
    <ligandPart>
        <name>Fe</name>
        <dbReference type="ChEBI" id="CHEBI:18248"/>
    </ligandPart>
</feature>
<reference evidence="25 26" key="2">
    <citation type="submission" date="2018-11" db="EMBL/GenBank/DDBJ databases">
        <title>Genomic profiling of Staphylococcus species from a Poultry farm system in KwaZulu-Natal, South Africa.</title>
        <authorList>
            <person name="Amoako D.G."/>
            <person name="Somboro A.M."/>
            <person name="Abia A.L.K."/>
            <person name="Bester L.A."/>
            <person name="Essack S.Y."/>
        </authorList>
    </citation>
    <scope>NUCLEOTIDE SEQUENCE [LARGE SCALE GENOMIC DNA]</scope>
    <source>
        <strain evidence="23 26">SA12</strain>
        <strain evidence="22 25">SA9</strain>
    </source>
</reference>
<dbReference type="Proteomes" id="UP000443506">
    <property type="component" value="Unassembled WGS sequence"/>
</dbReference>
<dbReference type="OMA" id="SIIEWSH"/>
<keyword evidence="2 11" id="KW-1003">Cell membrane</keyword>
<dbReference type="InterPro" id="IPR050450">
    <property type="entry name" value="COX15/CtaA_HemeA_synthase"/>
</dbReference>
<dbReference type="EMBL" id="CACTQT010000002">
    <property type="protein sequence ID" value="CAA4355614.1"/>
    <property type="molecule type" value="Genomic_DNA"/>
</dbReference>
<dbReference type="Proteomes" id="UP000507112">
    <property type="component" value="Unassembled WGS sequence"/>
</dbReference>
<evidence type="ECO:0000256" key="5">
    <source>
        <dbReference type="ARBA" id="ARBA00022989"/>
    </source>
</evidence>
<dbReference type="EMBL" id="CACURZ010000001">
    <property type="protein sequence ID" value="CAA6298268.1"/>
    <property type="molecule type" value="Genomic_DNA"/>
</dbReference>
<evidence type="ECO:0000313" key="34">
    <source>
        <dbReference type="Proteomes" id="UP000507112"/>
    </source>
</evidence>
<evidence type="ECO:0000256" key="9">
    <source>
        <dbReference type="ARBA" id="ARBA00023136"/>
    </source>
</evidence>
<evidence type="ECO:0000256" key="7">
    <source>
        <dbReference type="ARBA" id="ARBA00023004"/>
    </source>
</evidence>
<dbReference type="Proteomes" id="UP000294017">
    <property type="component" value="Unassembled WGS sequence"/>
</dbReference>
<evidence type="ECO:0000256" key="2">
    <source>
        <dbReference type="ARBA" id="ARBA00022475"/>
    </source>
</evidence>
<protein>
    <recommendedName>
        <fullName evidence="11">Heme A synthase</fullName>
        <shortName evidence="11">HAS</shortName>
        <ecNumber evidence="11">1.17.99.9</ecNumber>
    </recommendedName>
    <alternativeName>
        <fullName evidence="11">Cytochrome aa3-controlling protein</fullName>
    </alternativeName>
</protein>
<evidence type="ECO:0000313" key="32">
    <source>
        <dbReference type="Proteomes" id="UP000459702"/>
    </source>
</evidence>
<evidence type="ECO:0000313" key="24">
    <source>
        <dbReference type="Proteomes" id="UP000217245"/>
    </source>
</evidence>
<feature type="transmembrane region" description="Helical" evidence="11">
    <location>
        <begin position="174"/>
        <end position="197"/>
    </location>
</feature>
<comment type="subunit">
    <text evidence="11">Interacts with CtaB.</text>
</comment>
<name>A0A0D6HTV8_STAAU</name>
<gene>
    <name evidence="11 18" type="primary">ctaA</name>
    <name evidence="12" type="ORF">CNH36_05605</name>
    <name evidence="22" type="ORF">EIG94_08530</name>
    <name evidence="23" type="ORF">EIH03_06075</name>
    <name evidence="21" type="ORF">NCTC13131_00526</name>
    <name evidence="14" type="ORF">SAMEA1029512_00330</name>
    <name evidence="13" type="ORF">SAMEA1029528_00310</name>
    <name evidence="15" type="ORF">SAMEA2078260_00356</name>
    <name evidence="17" type="ORF">SAMEA2078588_00264</name>
    <name evidence="18" type="ORF">SAMEA2080344_00046</name>
    <name evidence="16" type="ORF">SAMEA2081063_00046</name>
    <name evidence="19" type="ORF">SAMEA4008575_00046</name>
    <name evidence="20" type="ORF">SAMEA70146418_01797</name>
</gene>
<dbReference type="Proteomes" id="UP000443708">
    <property type="component" value="Unassembled WGS sequence"/>
</dbReference>
<comment type="similarity">
    <text evidence="11">Belongs to the COX15/CtaA family. Type 1 subfamily.</text>
</comment>
<feature type="transmembrane region" description="Helical" evidence="11">
    <location>
        <begin position="297"/>
        <end position="317"/>
    </location>
</feature>
<dbReference type="PANTHER" id="PTHR35457">
    <property type="entry name" value="HEME A SYNTHASE"/>
    <property type="match status" value="1"/>
</dbReference>
<dbReference type="GO" id="GO:0046872">
    <property type="term" value="F:metal ion binding"/>
    <property type="evidence" value="ECO:0007669"/>
    <property type="project" value="UniProtKB-KW"/>
</dbReference>
<evidence type="ECO:0000313" key="22">
    <source>
        <dbReference type="EMBL" id="RZH92909.1"/>
    </source>
</evidence>
<evidence type="ECO:0000313" key="15">
    <source>
        <dbReference type="EMBL" id="CAA4355614.1"/>
    </source>
</evidence>
<dbReference type="EMBL" id="CAIGXB010000001">
    <property type="protein sequence ID" value="CAC5770468.1"/>
    <property type="molecule type" value="Genomic_DNA"/>
</dbReference>
<evidence type="ECO:0000313" key="23">
    <source>
        <dbReference type="EMBL" id="RZI07460.1"/>
    </source>
</evidence>
<dbReference type="InterPro" id="IPR023755">
    <property type="entry name" value="HemeA_Synthase_type1"/>
</dbReference>
<dbReference type="Proteomes" id="UP000217245">
    <property type="component" value="Chromosome"/>
</dbReference>
<dbReference type="EMBL" id="CACUNS010000001">
    <property type="protein sequence ID" value="CAA6041944.1"/>
    <property type="molecule type" value="Genomic_DNA"/>
</dbReference>
<keyword evidence="5 11" id="KW-1133">Transmembrane helix</keyword>
<dbReference type="Pfam" id="PF02628">
    <property type="entry name" value="COX15-CtaA"/>
    <property type="match status" value="1"/>
</dbReference>
<evidence type="ECO:0000313" key="31">
    <source>
        <dbReference type="Proteomes" id="UP000459586"/>
    </source>
</evidence>
<dbReference type="EMBL" id="RQTF01000094">
    <property type="protein sequence ID" value="RZI07460.1"/>
    <property type="molecule type" value="Genomic_DNA"/>
</dbReference>
<keyword evidence="8 11" id="KW-0350">Heme biosynthesis</keyword>
<dbReference type="Proteomes" id="UP000459586">
    <property type="component" value="Unassembled WGS sequence"/>
</dbReference>
<dbReference type="Proteomes" id="UP000251686">
    <property type="component" value="Unassembled WGS sequence"/>
</dbReference>
<dbReference type="InterPro" id="IPR003780">
    <property type="entry name" value="COX15/CtaA_fam"/>
</dbReference>
<keyword evidence="10" id="KW-1015">Disulfide bond</keyword>
<evidence type="ECO:0000313" key="33">
    <source>
        <dbReference type="Proteomes" id="UP000505390"/>
    </source>
</evidence>
<evidence type="ECO:0000256" key="10">
    <source>
        <dbReference type="ARBA" id="ARBA00023157"/>
    </source>
</evidence>
<dbReference type="GO" id="GO:0120547">
    <property type="term" value="F:heme A synthase activity"/>
    <property type="evidence" value="ECO:0007669"/>
    <property type="project" value="UniProtKB-EC"/>
</dbReference>
<dbReference type="Proteomes" id="UP000442782">
    <property type="component" value="Unassembled WGS sequence"/>
</dbReference>
<evidence type="ECO:0000313" key="13">
    <source>
        <dbReference type="EMBL" id="CAA4078997.1"/>
    </source>
</evidence>
<keyword evidence="4 11" id="KW-0479">Metal-binding</keyword>
<evidence type="ECO:0000313" key="16">
    <source>
        <dbReference type="EMBL" id="CAA4669874.1"/>
    </source>
</evidence>
<evidence type="ECO:0000256" key="1">
    <source>
        <dbReference type="ARBA" id="ARBA00004141"/>
    </source>
</evidence>
<dbReference type="EMBL" id="CACTWD010000001">
    <property type="protein sequence ID" value="CAA4669874.1"/>
    <property type="molecule type" value="Genomic_DNA"/>
</dbReference>
<feature type="transmembrane region" description="Helical" evidence="11">
    <location>
        <begin position="265"/>
        <end position="285"/>
    </location>
</feature>
<dbReference type="Proteomes" id="UP000505390">
    <property type="component" value="Unassembled WGS sequence"/>
</dbReference>
<feature type="transmembrane region" description="Helical" evidence="11">
    <location>
        <begin position="147"/>
        <end position="168"/>
    </location>
</feature>
<evidence type="ECO:0000313" key="12">
    <source>
        <dbReference type="EMBL" id="ATC71144.1"/>
    </source>
</evidence>
<keyword evidence="3 11" id="KW-0812">Transmembrane</keyword>
<evidence type="ECO:0000313" key="18">
    <source>
        <dbReference type="EMBL" id="CAA6298268.1"/>
    </source>
</evidence>
<keyword evidence="9 11" id="KW-0472">Membrane</keyword>
<evidence type="ECO:0000313" key="25">
    <source>
        <dbReference type="Proteomes" id="UP000293434"/>
    </source>
</evidence>
<keyword evidence="7 11" id="KW-0408">Iron</keyword>
<accession>A0A0D6HTV8</accession>
<reference evidence="12 24" key="1">
    <citation type="submission" date="2017-09" db="EMBL/GenBank/DDBJ databases">
        <title>A single nucleotide polymorphism in the Staphylococcus aureus virulence regulator SaeR abolishes pathogenesis.</title>
        <authorList>
            <person name="Copin R.J."/>
            <person name="Sause W."/>
            <person name="Shopsin B."/>
            <person name="Torres V.J."/>
        </authorList>
    </citation>
    <scope>NUCLEOTIDE SEQUENCE [LARGE SCALE GENOMIC DNA]</scope>
    <source>
        <strain evidence="24">Newman</strain>
        <strain evidence="12">Newman_D2C</strain>
    </source>
</reference>
<dbReference type="EMBL" id="RQTC01000134">
    <property type="protein sequence ID" value="RZH92909.1"/>
    <property type="molecule type" value="Genomic_DNA"/>
</dbReference>
<dbReference type="GO" id="GO:0006784">
    <property type="term" value="P:heme A biosynthetic process"/>
    <property type="evidence" value="ECO:0007669"/>
    <property type="project" value="UniProtKB-UniRule"/>
</dbReference>
<dbReference type="EMBL" id="CACTOE010000002">
    <property type="protein sequence ID" value="CAA4080447.1"/>
    <property type="molecule type" value="Genomic_DNA"/>
</dbReference>
<evidence type="ECO:0000313" key="20">
    <source>
        <dbReference type="EMBL" id="CAC8220044.1"/>
    </source>
</evidence>
<comment type="function">
    <text evidence="11">Catalyzes the conversion of heme O to heme A by two successive hydroxylations of the methyl group at C8. The first hydroxylation forms heme I, the second hydroxylation results in an unstable dihydroxymethyl group, which spontaneously dehydrates, resulting in the formyl group of heme A.</text>
</comment>
<dbReference type="EMBL" id="CAIIGD010000005">
    <property type="protein sequence ID" value="CAC8220044.1"/>
    <property type="molecule type" value="Genomic_DNA"/>
</dbReference>
<feature type="transmembrane region" description="Helical" evidence="11">
    <location>
        <begin position="217"/>
        <end position="235"/>
    </location>
</feature>
<dbReference type="EMBL" id="UAUZ02000002">
    <property type="protein sequence ID" value="CAD7353055.1"/>
    <property type="molecule type" value="Genomic_DNA"/>
</dbReference>
<evidence type="ECO:0000313" key="30">
    <source>
        <dbReference type="Proteomes" id="UP000443708"/>
    </source>
</evidence>
<organism evidence="18 31">
    <name type="scientific">Staphylococcus aureus</name>
    <dbReference type="NCBI Taxonomy" id="1280"/>
    <lineage>
        <taxon>Bacteria</taxon>
        <taxon>Bacillati</taxon>
        <taxon>Bacillota</taxon>
        <taxon>Bacilli</taxon>
        <taxon>Bacillales</taxon>
        <taxon>Staphylococcaceae</taxon>
        <taxon>Staphylococcus</taxon>
    </lineage>
</organism>
<comment type="caution">
    <text evidence="11">Lacks conserved residue(s) required for the propagation of feature annotation.</text>
</comment>
<reference evidence="27 28" key="3">
    <citation type="submission" date="2019-12" db="EMBL/GenBank/DDBJ databases">
        <authorList>
            <consortium name="Pathogen Informatics"/>
        </authorList>
    </citation>
    <scope>NUCLEOTIDE SEQUENCE [LARGE SCALE GENOMIC DNA]</scope>
    <source>
        <strain evidence="20 34">MOS105</strain>
        <strain evidence="21">NCTC13131</strain>
        <strain evidence="13 30">S040_N01_C01</strain>
        <strain evidence="14 28">S087_N01_C01</strain>
        <strain evidence="19 33">SG160</strain>
        <strain evidence="17 32">T012_N10_C04</strain>
        <strain evidence="15 27">T012_N16_C08</strain>
        <strain evidence="16 29">T065_N03_C06</strain>
        <strain evidence="18 31">T197_A02_C01</strain>
    </source>
</reference>
<evidence type="ECO:0000256" key="3">
    <source>
        <dbReference type="ARBA" id="ARBA00022692"/>
    </source>
</evidence>
<evidence type="ECO:0000256" key="4">
    <source>
        <dbReference type="ARBA" id="ARBA00022723"/>
    </source>
</evidence>
<dbReference type="EMBL" id="CACTPI010000001">
    <property type="protein sequence ID" value="CAA4078997.1"/>
    <property type="molecule type" value="Genomic_DNA"/>
</dbReference>
<evidence type="ECO:0000313" key="27">
    <source>
        <dbReference type="Proteomes" id="UP000442696"/>
    </source>
</evidence>
<evidence type="ECO:0000313" key="14">
    <source>
        <dbReference type="EMBL" id="CAA4080447.1"/>
    </source>
</evidence>
<comment type="subcellular location">
    <subcellularLocation>
        <location evidence="11">Cell membrane</location>
        <topology evidence="11">Multi-pass membrane protein</topology>
    </subcellularLocation>
    <subcellularLocation>
        <location evidence="1">Membrane</location>
        <topology evidence="1">Multi-pass membrane protein</topology>
    </subcellularLocation>
</comment>
<evidence type="ECO:0000313" key="17">
    <source>
        <dbReference type="EMBL" id="CAA6041944.1"/>
    </source>
</evidence>
<evidence type="ECO:0000256" key="6">
    <source>
        <dbReference type="ARBA" id="ARBA00023002"/>
    </source>
</evidence>
<feature type="binding site" description="axial binding residue" evidence="11">
    <location>
        <position position="329"/>
    </location>
    <ligand>
        <name>heme</name>
        <dbReference type="ChEBI" id="CHEBI:30413"/>
    </ligand>
    <ligandPart>
        <name>Fe</name>
        <dbReference type="ChEBI" id="CHEBI:18248"/>
    </ligandPart>
</feature>
<dbReference type="Proteomes" id="UP000459702">
    <property type="component" value="Unassembled WGS sequence"/>
</dbReference>
<evidence type="ECO:0000313" key="19">
    <source>
        <dbReference type="EMBL" id="CAC5770468.1"/>
    </source>
</evidence>
<feature type="transmembrane region" description="Helical" evidence="11">
    <location>
        <begin position="114"/>
        <end position="135"/>
    </location>
</feature>
<evidence type="ECO:0000256" key="8">
    <source>
        <dbReference type="ARBA" id="ARBA00023133"/>
    </source>
</evidence>
<dbReference type="EMBL" id="CP023391">
    <property type="protein sequence ID" value="ATC71144.1"/>
    <property type="molecule type" value="Genomic_DNA"/>
</dbReference>
<feature type="transmembrane region" description="Helical" evidence="11">
    <location>
        <begin position="60"/>
        <end position="81"/>
    </location>
</feature>
<dbReference type="PANTHER" id="PTHR35457:SF1">
    <property type="entry name" value="HEME A SYNTHASE"/>
    <property type="match status" value="1"/>
</dbReference>
<dbReference type="HAMAP" id="MF_01664">
    <property type="entry name" value="HemeA_synth_type1"/>
    <property type="match status" value="1"/>
</dbReference>
<comment type="pathway">
    <text evidence="11">Porphyrin-containing compound metabolism; heme A biosynthesis; heme A from heme O: step 1/1.</text>
</comment>
<dbReference type="UniPathway" id="UPA00269">
    <property type="reaction ID" value="UER00713"/>
</dbReference>
<evidence type="ECO:0000256" key="11">
    <source>
        <dbReference type="HAMAP-Rule" id="MF_01664"/>
    </source>
</evidence>
<keyword evidence="6 11" id="KW-0560">Oxidoreductase</keyword>
<comment type="cofactor">
    <cofactor evidence="11">
        <name>heme b</name>
        <dbReference type="ChEBI" id="CHEBI:60344"/>
    </cofactor>
</comment>
<dbReference type="GO" id="GO:0005886">
    <property type="term" value="C:plasma membrane"/>
    <property type="evidence" value="ECO:0007669"/>
    <property type="project" value="UniProtKB-SubCell"/>
</dbReference>
<evidence type="ECO:0000313" key="21">
    <source>
        <dbReference type="EMBL" id="CAD7353055.1"/>
    </source>
</evidence>
<sequence length="356" mass="40249">MSSTYNTCKIKSYFLRWIPSFHILQSGLFIVSSQIRLLILILSDAFFYDGVYKLFGKKNLKWLGVVATLMMTFVQLGGALVTKTGSADGCGSSWPLCHGALIPEFFPIDTIIELSHRAVSALSLLMVLWLVITAWKHIGYIKEIKPLSIISVGFLLLQALIGAAAVIWQQNDYVLALHFGISLISFSSVFLITLIIFSIDQKYEADELYIKKPLRRLTWLMAIIIYCGVYTGALVRHADASLAYGGWPLPFHDLVPHSEQDWVQLTHRIMAFIVFTIIMITYIHAVKNYPNNRTVHYGYTAAFILVILQVITGALSIMTNVNLIIALFHALFITYLFGMTTYFIMLMLRSVRSDKQ</sequence>
<feature type="transmembrane region" description="Helical" evidence="11">
    <location>
        <begin position="23"/>
        <end position="48"/>
    </location>
</feature>
<proteinExistence type="inferred from homology"/>
<comment type="catalytic activity">
    <reaction evidence="11">
        <text>Fe(II)-heme o + 2 A + H2O = Fe(II)-heme a + 2 AH2</text>
        <dbReference type="Rhea" id="RHEA:63388"/>
        <dbReference type="ChEBI" id="CHEBI:13193"/>
        <dbReference type="ChEBI" id="CHEBI:15377"/>
        <dbReference type="ChEBI" id="CHEBI:17499"/>
        <dbReference type="ChEBI" id="CHEBI:60530"/>
        <dbReference type="ChEBI" id="CHEBI:61715"/>
        <dbReference type="EC" id="1.17.99.9"/>
    </reaction>
</comment>
<dbReference type="Proteomes" id="UP000442696">
    <property type="component" value="Unassembled WGS sequence"/>
</dbReference>
<dbReference type="Proteomes" id="UP000293434">
    <property type="component" value="Unassembled WGS sequence"/>
</dbReference>
<evidence type="ECO:0000313" key="28">
    <source>
        <dbReference type="Proteomes" id="UP000442782"/>
    </source>
</evidence>
<dbReference type="AlphaFoldDB" id="A0A0D6HTV8"/>
<evidence type="ECO:0000313" key="29">
    <source>
        <dbReference type="Proteomes" id="UP000443506"/>
    </source>
</evidence>